<reference evidence="1 2" key="1">
    <citation type="submission" date="2014-04" db="EMBL/GenBank/DDBJ databases">
        <authorList>
            <consortium name="DOE Joint Genome Institute"/>
            <person name="Kuo A."/>
            <person name="Tarkka M."/>
            <person name="Buscot F."/>
            <person name="Kohler A."/>
            <person name="Nagy L.G."/>
            <person name="Floudas D."/>
            <person name="Copeland A."/>
            <person name="Barry K.W."/>
            <person name="Cichocki N."/>
            <person name="Veneault-Fourrey C."/>
            <person name="LaButti K."/>
            <person name="Lindquist E.A."/>
            <person name="Lipzen A."/>
            <person name="Lundell T."/>
            <person name="Morin E."/>
            <person name="Murat C."/>
            <person name="Sun H."/>
            <person name="Tunlid A."/>
            <person name="Henrissat B."/>
            <person name="Grigoriev I.V."/>
            <person name="Hibbett D.S."/>
            <person name="Martin F."/>
            <person name="Nordberg H.P."/>
            <person name="Cantor M.N."/>
            <person name="Hua S.X."/>
        </authorList>
    </citation>
    <scope>NUCLEOTIDE SEQUENCE [LARGE SCALE GENOMIC DNA]</scope>
    <source>
        <strain evidence="1 2">F 1598</strain>
    </source>
</reference>
<gene>
    <name evidence="1" type="ORF">PILCRDRAFT_10722</name>
</gene>
<name>A0A0C3BP17_PILCF</name>
<reference evidence="2" key="2">
    <citation type="submission" date="2015-01" db="EMBL/GenBank/DDBJ databases">
        <title>Evolutionary Origins and Diversification of the Mycorrhizal Mutualists.</title>
        <authorList>
            <consortium name="DOE Joint Genome Institute"/>
            <consortium name="Mycorrhizal Genomics Consortium"/>
            <person name="Kohler A."/>
            <person name="Kuo A."/>
            <person name="Nagy L.G."/>
            <person name="Floudas D."/>
            <person name="Copeland A."/>
            <person name="Barry K.W."/>
            <person name="Cichocki N."/>
            <person name="Veneault-Fourrey C."/>
            <person name="LaButti K."/>
            <person name="Lindquist E.A."/>
            <person name="Lipzen A."/>
            <person name="Lundell T."/>
            <person name="Morin E."/>
            <person name="Murat C."/>
            <person name="Riley R."/>
            <person name="Ohm R."/>
            <person name="Sun H."/>
            <person name="Tunlid A."/>
            <person name="Henrissat B."/>
            <person name="Grigoriev I.V."/>
            <person name="Hibbett D.S."/>
            <person name="Martin F."/>
        </authorList>
    </citation>
    <scope>NUCLEOTIDE SEQUENCE [LARGE SCALE GENOMIC DNA]</scope>
    <source>
        <strain evidence="2">F 1598</strain>
    </source>
</reference>
<dbReference type="OrthoDB" id="5327923at2759"/>
<accession>A0A0C3BP17</accession>
<dbReference type="Proteomes" id="UP000054166">
    <property type="component" value="Unassembled WGS sequence"/>
</dbReference>
<dbReference type="HOGENOM" id="CLU_013665_0_0_1"/>
<sequence>MSKGKMAPNGLRLWGMTLYDFYHVCRLPKTPCALTLSTGSKLAGHMREIGELDWATDEIDQASQEPDPVQVHPYDIGGLIKDRESLIRKGTCGKPVERPDAEEPIRQAVASEDASRSPISLFEMSNYPYPWPLVPFSTPAITLQKRIPFHLLPQKLVVHDPWNLLFVDQRTTGKLNKDKEWTSKKDIIQTYRLQLSPAGKEMVEKELKSRAELDAKCKDIDQREGYLPDPECNTSPAIMVFPPLRPPPPESVPEAHLYLSLTHQVGTGNHSVVYNAEWELPRSLLVDDILCQKCIEEKVVEELDKLKTSNSKQWEAKEVSKSVSSLGCLHTRTLIPLKKIFPQVSWQNLERGPHCPHIQESTRDEKVPPTIKLSIAAKLSLPYDTHLGREANNYQSFPAHLFEHWSGYNIIQPLHDPVRLVQSYLNSMDIMCRKINQVAICRT</sequence>
<organism evidence="1 2">
    <name type="scientific">Piloderma croceum (strain F 1598)</name>
    <dbReference type="NCBI Taxonomy" id="765440"/>
    <lineage>
        <taxon>Eukaryota</taxon>
        <taxon>Fungi</taxon>
        <taxon>Dikarya</taxon>
        <taxon>Basidiomycota</taxon>
        <taxon>Agaricomycotina</taxon>
        <taxon>Agaricomycetes</taxon>
        <taxon>Agaricomycetidae</taxon>
        <taxon>Atheliales</taxon>
        <taxon>Atheliaceae</taxon>
        <taxon>Piloderma</taxon>
    </lineage>
</organism>
<keyword evidence="2" id="KW-1185">Reference proteome</keyword>
<protein>
    <submittedName>
        <fullName evidence="1">Uncharacterized protein</fullName>
    </submittedName>
</protein>
<proteinExistence type="predicted"/>
<evidence type="ECO:0000313" key="2">
    <source>
        <dbReference type="Proteomes" id="UP000054166"/>
    </source>
</evidence>
<dbReference type="AlphaFoldDB" id="A0A0C3BP17"/>
<dbReference type="STRING" id="765440.A0A0C3BP17"/>
<dbReference type="EMBL" id="KN833012">
    <property type="protein sequence ID" value="KIM79062.1"/>
    <property type="molecule type" value="Genomic_DNA"/>
</dbReference>
<evidence type="ECO:0000313" key="1">
    <source>
        <dbReference type="EMBL" id="KIM79062.1"/>
    </source>
</evidence>
<dbReference type="InParanoid" id="A0A0C3BP17"/>